<dbReference type="Gene3D" id="3.30.420.10">
    <property type="entry name" value="Ribonuclease H-like superfamily/Ribonuclease H"/>
    <property type="match status" value="1"/>
</dbReference>
<reference evidence="1" key="1">
    <citation type="submission" date="2017-05" db="UniProtKB">
        <authorList>
            <consortium name="EnsemblMetazoa"/>
        </authorList>
    </citation>
    <scope>IDENTIFICATION</scope>
</reference>
<dbReference type="AlphaFoldDB" id="A0A1X7VLI4"/>
<dbReference type="PANTHER" id="PTHR33939:SF1">
    <property type="entry name" value="DUF4371 DOMAIN-CONTAINING PROTEIN"/>
    <property type="match status" value="1"/>
</dbReference>
<dbReference type="InterPro" id="IPR036397">
    <property type="entry name" value="RNaseH_sf"/>
</dbReference>
<evidence type="ECO:0008006" key="2">
    <source>
        <dbReference type="Google" id="ProtNLM"/>
    </source>
</evidence>
<dbReference type="EnsemblMetazoa" id="Aqu2.1.40283_001">
    <property type="protein sequence ID" value="Aqu2.1.40283_001"/>
    <property type="gene ID" value="Aqu2.1.40283"/>
</dbReference>
<protein>
    <recommendedName>
        <fullName evidence="2">Tc1-like transposase DDE domain-containing protein</fullName>
    </recommendedName>
</protein>
<dbReference type="GO" id="GO:0003676">
    <property type="term" value="F:nucleic acid binding"/>
    <property type="evidence" value="ECO:0007669"/>
    <property type="project" value="InterPro"/>
</dbReference>
<organism evidence="1">
    <name type="scientific">Amphimedon queenslandica</name>
    <name type="common">Sponge</name>
    <dbReference type="NCBI Taxonomy" id="400682"/>
    <lineage>
        <taxon>Eukaryota</taxon>
        <taxon>Metazoa</taxon>
        <taxon>Porifera</taxon>
        <taxon>Demospongiae</taxon>
        <taxon>Heteroscleromorpha</taxon>
        <taxon>Haplosclerida</taxon>
        <taxon>Niphatidae</taxon>
        <taxon>Amphimedon</taxon>
    </lineage>
</organism>
<accession>A0A1X7VLI4</accession>
<sequence length="157" mass="17905">MQSKKQYITLDNLLPELKADSTFNGSKSSLHCLLKNMNYRFRKVGNKRIYYKQPHIIEQREEYLVRMHNNHSGENRPVIYLDETWMNAHDGKDKQWVQPDTLTGGTSGGVTKPYGKGKRLIILHAGSENGWVPNAELAFQSGDTSDDYTQGYESPGI</sequence>
<name>A0A1X7VLI4_AMPQE</name>
<dbReference type="PANTHER" id="PTHR33939">
    <property type="entry name" value="PROTEIN CBG22215"/>
    <property type="match status" value="1"/>
</dbReference>
<dbReference type="InParanoid" id="A0A1X7VLI4"/>
<dbReference type="OrthoDB" id="10048767at2759"/>
<evidence type="ECO:0000313" key="1">
    <source>
        <dbReference type="EnsemblMetazoa" id="Aqu2.1.40283_001"/>
    </source>
</evidence>
<proteinExistence type="predicted"/>